<feature type="domain" description="Serine hydrolase" evidence="3">
    <location>
        <begin position="303"/>
        <end position="362"/>
    </location>
</feature>
<dbReference type="InterPro" id="IPR029058">
    <property type="entry name" value="AB_hydrolase_fold"/>
</dbReference>
<dbReference type="PANTHER" id="PTHR48070">
    <property type="entry name" value="ESTERASE OVCA2"/>
    <property type="match status" value="1"/>
</dbReference>
<dbReference type="Gene3D" id="3.40.50.1820">
    <property type="entry name" value="alpha/beta hydrolase"/>
    <property type="match status" value="1"/>
</dbReference>
<dbReference type="AlphaFoldDB" id="A0A1W5CT44"/>
<reference evidence="5" key="1">
    <citation type="submission" date="2017-03" db="EMBL/GenBank/DDBJ databases">
        <authorList>
            <person name="Sharma R."/>
            <person name="Thines M."/>
        </authorList>
    </citation>
    <scope>NUCLEOTIDE SEQUENCE [LARGE SCALE GENOMIC DNA]</scope>
</reference>
<dbReference type="GO" id="GO:0005737">
    <property type="term" value="C:cytoplasm"/>
    <property type="evidence" value="ECO:0007669"/>
    <property type="project" value="TreeGrafter"/>
</dbReference>
<feature type="compositionally biased region" description="Polar residues" evidence="2">
    <location>
        <begin position="186"/>
        <end position="199"/>
    </location>
</feature>
<dbReference type="GO" id="GO:0019748">
    <property type="term" value="P:secondary metabolic process"/>
    <property type="evidence" value="ECO:0007669"/>
    <property type="project" value="TreeGrafter"/>
</dbReference>
<evidence type="ECO:0000256" key="1">
    <source>
        <dbReference type="ARBA" id="ARBA00022801"/>
    </source>
</evidence>
<feature type="domain" description="Serine hydrolase" evidence="3">
    <location>
        <begin position="1"/>
        <end position="169"/>
    </location>
</feature>
<evidence type="ECO:0000259" key="3">
    <source>
        <dbReference type="Pfam" id="PF03959"/>
    </source>
</evidence>
<dbReference type="Proteomes" id="UP000192927">
    <property type="component" value="Unassembled WGS sequence"/>
</dbReference>
<dbReference type="InterPro" id="IPR050593">
    <property type="entry name" value="LovG"/>
</dbReference>
<sequence length="377" mass="40479">MKILCLHGFGSSGKILEGQLAGLIKATDPTYDFVFVDGPVSAPRGPGESSTRLKNGLPSIFLNSLTEDGGLLGVSDAIAGPYYSHTTGYTTTELEDAADQITSYIEDLGPFDGVIGFSQGAAQALSYLYQHQIDHHAIEQSGGDNARSGGLSTPPPFRFAVCFSSTIPISRDASCYEEILSGLSMPTGQQNRGGSLNFASSSSPSSPLHPQGSDSDSGSQSDSDSVELFPRFFDPQQNIFVECLTRSFQSAKKVGVIEPDFDDDFFKLRTTPTRDGCGDGDGDGHFRGHGAFSLDLIPRVMHPDLLPQRLKVPTVHITGKQDLPFMIEMSNLARGLCDPKLARVLQHSGGHSVPRKTSEIRQVVLAIDWAIAQAQKL</sequence>
<dbReference type="InterPro" id="IPR005645">
    <property type="entry name" value="FSH-like_dom"/>
</dbReference>
<dbReference type="EMBL" id="FWEW01000204">
    <property type="protein sequence ID" value="SLM34027.1"/>
    <property type="molecule type" value="Genomic_DNA"/>
</dbReference>
<proteinExistence type="predicted"/>
<feature type="compositionally biased region" description="Low complexity" evidence="2">
    <location>
        <begin position="200"/>
        <end position="223"/>
    </location>
</feature>
<dbReference type="SUPFAM" id="SSF53474">
    <property type="entry name" value="alpha/beta-Hydrolases"/>
    <property type="match status" value="1"/>
</dbReference>
<feature type="region of interest" description="Disordered" evidence="2">
    <location>
        <begin position="186"/>
        <end position="226"/>
    </location>
</feature>
<keyword evidence="1 4" id="KW-0378">Hydrolase</keyword>
<evidence type="ECO:0000256" key="2">
    <source>
        <dbReference type="SAM" id="MobiDB-lite"/>
    </source>
</evidence>
<dbReference type="PANTHER" id="PTHR48070:SF4">
    <property type="entry name" value="ESTERASE ALNB"/>
    <property type="match status" value="1"/>
</dbReference>
<name>A0A1W5CT44_9LECA</name>
<evidence type="ECO:0000313" key="4">
    <source>
        <dbReference type="EMBL" id="SLM34027.1"/>
    </source>
</evidence>
<protein>
    <submittedName>
        <fullName evidence="4">Serine hydrolase FSH</fullName>
    </submittedName>
</protein>
<dbReference type="Pfam" id="PF03959">
    <property type="entry name" value="FSH1"/>
    <property type="match status" value="2"/>
</dbReference>
<dbReference type="GO" id="GO:0016787">
    <property type="term" value="F:hydrolase activity"/>
    <property type="evidence" value="ECO:0007669"/>
    <property type="project" value="UniProtKB-KW"/>
</dbReference>
<evidence type="ECO:0000313" key="5">
    <source>
        <dbReference type="Proteomes" id="UP000192927"/>
    </source>
</evidence>
<dbReference type="GO" id="GO:0005634">
    <property type="term" value="C:nucleus"/>
    <property type="evidence" value="ECO:0007669"/>
    <property type="project" value="TreeGrafter"/>
</dbReference>
<keyword evidence="5" id="KW-1185">Reference proteome</keyword>
<organism evidence="4 5">
    <name type="scientific">Lasallia pustulata</name>
    <dbReference type="NCBI Taxonomy" id="136370"/>
    <lineage>
        <taxon>Eukaryota</taxon>
        <taxon>Fungi</taxon>
        <taxon>Dikarya</taxon>
        <taxon>Ascomycota</taxon>
        <taxon>Pezizomycotina</taxon>
        <taxon>Lecanoromycetes</taxon>
        <taxon>OSLEUM clade</taxon>
        <taxon>Umbilicariomycetidae</taxon>
        <taxon>Umbilicariales</taxon>
        <taxon>Umbilicariaceae</taxon>
        <taxon>Lasallia</taxon>
    </lineage>
</organism>
<accession>A0A1W5CT44</accession>